<sequence>MLVFSEILMQIKGLCAFLLLCVSFCRIYENVCLIDTTFSSVRPEVIVIEQSTSFFYERYALFCDQAQTILVMGFREQIGVMNRLAP</sequence>
<reference evidence="1 2" key="1">
    <citation type="submission" date="2017-03" db="EMBL/GenBank/DDBJ databases">
        <authorList>
            <person name="Afonso C.L."/>
            <person name="Miller P.J."/>
            <person name="Scott M.A."/>
            <person name="Spackman E."/>
            <person name="Goraichik I."/>
            <person name="Dimitrov K.M."/>
            <person name="Suarez D.L."/>
            <person name="Swayne D.E."/>
        </authorList>
    </citation>
    <scope>NUCLEOTIDE SEQUENCE [LARGE SCALE GENOMIC DNA]</scope>
    <source>
        <strain evidence="1">SB41UT1</strain>
    </source>
</reference>
<gene>
    <name evidence="1" type="ORF">EHSB41UT_02860</name>
</gene>
<organism evidence="1 2">
    <name type="scientific">Parendozoicomonas haliclonae</name>
    <dbReference type="NCBI Taxonomy" id="1960125"/>
    <lineage>
        <taxon>Bacteria</taxon>
        <taxon>Pseudomonadati</taxon>
        <taxon>Pseudomonadota</taxon>
        <taxon>Gammaproteobacteria</taxon>
        <taxon>Oceanospirillales</taxon>
        <taxon>Endozoicomonadaceae</taxon>
        <taxon>Parendozoicomonas</taxon>
    </lineage>
</organism>
<accession>A0A1X7ALW0</accession>
<evidence type="ECO:0000313" key="1">
    <source>
        <dbReference type="EMBL" id="SMA48722.1"/>
    </source>
</evidence>
<proteinExistence type="predicted"/>
<dbReference type="Proteomes" id="UP000196573">
    <property type="component" value="Unassembled WGS sequence"/>
</dbReference>
<dbReference type="AlphaFoldDB" id="A0A1X7ALW0"/>
<evidence type="ECO:0000313" key="2">
    <source>
        <dbReference type="Proteomes" id="UP000196573"/>
    </source>
</evidence>
<keyword evidence="2" id="KW-1185">Reference proteome</keyword>
<protein>
    <submittedName>
        <fullName evidence="1">Uncharacterized protein</fullName>
    </submittedName>
</protein>
<name>A0A1X7ALW0_9GAMM</name>
<dbReference type="EMBL" id="FWPT01000006">
    <property type="protein sequence ID" value="SMA48722.1"/>
    <property type="molecule type" value="Genomic_DNA"/>
</dbReference>